<evidence type="ECO:0008006" key="4">
    <source>
        <dbReference type="Google" id="ProtNLM"/>
    </source>
</evidence>
<dbReference type="OrthoDB" id="354698at2"/>
<name>A0A5C1QCI7_9SPIO</name>
<dbReference type="RefSeq" id="WP_149569046.1">
    <property type="nucleotide sequence ID" value="NZ_CP035807.1"/>
</dbReference>
<accession>A0A5C1QCI7</accession>
<reference evidence="2 3" key="1">
    <citation type="submission" date="2019-02" db="EMBL/GenBank/DDBJ databases">
        <authorList>
            <person name="Fomenkov A."/>
            <person name="Dubinina G."/>
            <person name="Grabovich M."/>
            <person name="Vincze T."/>
            <person name="Roberts R.J."/>
        </authorList>
    </citation>
    <scope>NUCLEOTIDE SEQUENCE [LARGE SCALE GENOMIC DNA]</scope>
    <source>
        <strain evidence="2 3">P</strain>
    </source>
</reference>
<organism evidence="2 3">
    <name type="scientific">Thiospirochaeta perfilievii</name>
    <dbReference type="NCBI Taxonomy" id="252967"/>
    <lineage>
        <taxon>Bacteria</taxon>
        <taxon>Pseudomonadati</taxon>
        <taxon>Spirochaetota</taxon>
        <taxon>Spirochaetia</taxon>
        <taxon>Spirochaetales</taxon>
        <taxon>Spirochaetaceae</taxon>
        <taxon>Thiospirochaeta</taxon>
    </lineage>
</organism>
<dbReference type="Proteomes" id="UP000323824">
    <property type="component" value="Chromosome"/>
</dbReference>
<evidence type="ECO:0000313" key="3">
    <source>
        <dbReference type="Proteomes" id="UP000323824"/>
    </source>
</evidence>
<evidence type="ECO:0000256" key="1">
    <source>
        <dbReference type="SAM" id="Coils"/>
    </source>
</evidence>
<keyword evidence="3" id="KW-1185">Reference proteome</keyword>
<gene>
    <name evidence="2" type="ORF">EW093_14245</name>
</gene>
<dbReference type="EMBL" id="CP035807">
    <property type="protein sequence ID" value="QEN05813.1"/>
    <property type="molecule type" value="Genomic_DNA"/>
</dbReference>
<dbReference type="KEGG" id="sper:EW093_14245"/>
<protein>
    <recommendedName>
        <fullName evidence="4">SprT-like domain-containing protein</fullName>
    </recommendedName>
</protein>
<reference evidence="2 3" key="2">
    <citation type="submission" date="2019-09" db="EMBL/GenBank/DDBJ databases">
        <title>Complete Genome Sequence and Methylome Analysis of free living Spirochaetas.</title>
        <authorList>
            <person name="Leshcheva N."/>
            <person name="Mikheeva N."/>
        </authorList>
    </citation>
    <scope>NUCLEOTIDE SEQUENCE [LARGE SCALE GENOMIC DNA]</scope>
    <source>
        <strain evidence="2 3">P</strain>
    </source>
</reference>
<evidence type="ECO:0000313" key="2">
    <source>
        <dbReference type="EMBL" id="QEN05813.1"/>
    </source>
</evidence>
<sequence length="264" mass="30639">MNQDKVKEILLELDSSVEDFSVVFTGKESTKVDGLYNRETCEILIHNRNFKDDNALIYTAIHEFAHHIQFTKIDPDRSSRAHTVSFWNTFHSLLDVAEEKKYYINIFNSDDKFLNLTKEIKENYLTQNGQLMKDFGKLLVEAYDLCQRNHAEFEDYVDRALCMNRSAAKNIMKVYAMDVEPSLGFDNMKIVAGVKDNNQRKKAEESFKQGLSPNEVRAEINESKPEPKITIKKLESEKVRLEKSIHALQVKLADLEMKIDEYEG</sequence>
<proteinExistence type="predicted"/>
<feature type="coiled-coil region" evidence="1">
    <location>
        <begin position="231"/>
        <end position="258"/>
    </location>
</feature>
<keyword evidence="1" id="KW-0175">Coiled coil</keyword>
<dbReference type="AlphaFoldDB" id="A0A5C1QCI7"/>